<accession>A0A4V4N812</accession>
<dbReference type="RefSeq" id="WP_136553610.1">
    <property type="nucleotide sequence ID" value="NZ_STGJ01000010.1"/>
</dbReference>
<evidence type="ECO:0000313" key="1">
    <source>
        <dbReference type="EMBL" id="TIC82093.1"/>
    </source>
</evidence>
<comment type="caution">
    <text evidence="1">The sequence shown here is derived from an EMBL/GenBank/DDBJ whole genome shotgun (WGS) entry which is preliminary data.</text>
</comment>
<evidence type="ECO:0000313" key="2">
    <source>
        <dbReference type="Proteomes" id="UP000308891"/>
    </source>
</evidence>
<name>A0A4V4N812_9NEIS</name>
<sequence length="83" mass="8785">MLHGATGGTWLQPSAGTDELPRWQLAVMLDAAVAAGPGDGTLAMRVERAYALLRQSPDSVRAERTRLAQYLAARLAGELVLPG</sequence>
<reference evidence="1 2" key="1">
    <citation type="submission" date="2019-04" db="EMBL/GenBank/DDBJ databases">
        <title>Crenobacter sp. nov.</title>
        <authorList>
            <person name="Shi S."/>
        </authorList>
    </citation>
    <scope>NUCLEOTIDE SEQUENCE [LARGE SCALE GENOMIC DNA]</scope>
    <source>
        <strain evidence="1 2">GY 70310</strain>
    </source>
</reference>
<organism evidence="1 2">
    <name type="scientific">Crenobacter intestini</name>
    <dbReference type="NCBI Taxonomy" id="2563443"/>
    <lineage>
        <taxon>Bacteria</taxon>
        <taxon>Pseudomonadati</taxon>
        <taxon>Pseudomonadota</taxon>
        <taxon>Betaproteobacteria</taxon>
        <taxon>Neisseriales</taxon>
        <taxon>Neisseriaceae</taxon>
        <taxon>Crenobacter</taxon>
    </lineage>
</organism>
<dbReference type="AlphaFoldDB" id="A0A4V4N812"/>
<proteinExistence type="predicted"/>
<protein>
    <submittedName>
        <fullName evidence="1">Uncharacterized protein</fullName>
    </submittedName>
</protein>
<gene>
    <name evidence="1" type="ORF">E5K04_10065</name>
</gene>
<keyword evidence="2" id="KW-1185">Reference proteome</keyword>
<dbReference type="Proteomes" id="UP000308891">
    <property type="component" value="Unassembled WGS sequence"/>
</dbReference>
<dbReference type="EMBL" id="STGJ01000010">
    <property type="protein sequence ID" value="TIC82093.1"/>
    <property type="molecule type" value="Genomic_DNA"/>
</dbReference>